<dbReference type="EMBL" id="VTDN01000003">
    <property type="protein sequence ID" value="MEB5476487.1"/>
    <property type="molecule type" value="Genomic_DNA"/>
</dbReference>
<protein>
    <submittedName>
        <fullName evidence="1">Folate-binding Fe/S cluster repair protein</fullName>
    </submittedName>
</protein>
<name>A0ABU6DRK9_9GAMM</name>
<dbReference type="InterPro" id="IPR045179">
    <property type="entry name" value="YgfZ/GcvT"/>
</dbReference>
<dbReference type="PANTHER" id="PTHR22602">
    <property type="entry name" value="TRANSFERASE CAF17, MITOCHONDRIAL-RELATED"/>
    <property type="match status" value="1"/>
</dbReference>
<dbReference type="InterPro" id="IPR017703">
    <property type="entry name" value="YgfZ/GCV_T_CS"/>
</dbReference>
<comment type="caution">
    <text evidence="1">The sequence shown here is derived from an EMBL/GenBank/DDBJ whole genome shotgun (WGS) entry which is preliminary data.</text>
</comment>
<dbReference type="Gene3D" id="3.30.70.1400">
    <property type="entry name" value="Aminomethyltransferase beta-barrel domains"/>
    <property type="match status" value="1"/>
</dbReference>
<dbReference type="SUPFAM" id="SSF103025">
    <property type="entry name" value="Folate-binding domain"/>
    <property type="match status" value="1"/>
</dbReference>
<dbReference type="RefSeq" id="WP_195770629.1">
    <property type="nucleotide sequence ID" value="NZ_VTDN01000003.1"/>
</dbReference>
<proteinExistence type="predicted"/>
<evidence type="ECO:0000313" key="2">
    <source>
        <dbReference type="Proteomes" id="UP001339883"/>
    </source>
</evidence>
<dbReference type="PANTHER" id="PTHR22602:SF0">
    <property type="entry name" value="TRANSFERASE CAF17, MITOCHONDRIAL-RELATED"/>
    <property type="match status" value="1"/>
</dbReference>
<dbReference type="NCBIfam" id="TIGR03317">
    <property type="entry name" value="ygfZ_signature"/>
    <property type="match status" value="1"/>
</dbReference>
<keyword evidence="2" id="KW-1185">Reference proteome</keyword>
<sequence length="242" mass="27790">MEPLKFIQYTFIGTDASKFLQGQVTLHVERLEENETKYTAICDLKGRVHFGLWLTKHNTDHFDIVVVDDQKEAFSSHIKKYAAFAKATLSEVAEVYPSFKNEETTFQSSPTDVIAWQIQAIEHGYAWISQATEHLFQPQELRLHQRNGVHYDKGCYLGQEIIARLWFKAQPKQWLHLVKSNQPIPASGHKIEGNIQIVNMIQTKNNEYIALVIAKPTTLEETPFLEVVELPSPLNEDVARTK</sequence>
<accession>A0ABU6DRK9</accession>
<dbReference type="Gene3D" id="2.40.30.160">
    <property type="match status" value="1"/>
</dbReference>
<dbReference type="Proteomes" id="UP001339883">
    <property type="component" value="Unassembled WGS sequence"/>
</dbReference>
<organism evidence="1 2">
    <name type="scientific">Acinetobacter pollinis</name>
    <dbReference type="NCBI Taxonomy" id="2605270"/>
    <lineage>
        <taxon>Bacteria</taxon>
        <taxon>Pseudomonadati</taxon>
        <taxon>Pseudomonadota</taxon>
        <taxon>Gammaproteobacteria</taxon>
        <taxon>Moraxellales</taxon>
        <taxon>Moraxellaceae</taxon>
        <taxon>Acinetobacter</taxon>
    </lineage>
</organism>
<gene>
    <name evidence="1" type="ORF">I2F25_05385</name>
</gene>
<evidence type="ECO:0000313" key="1">
    <source>
        <dbReference type="EMBL" id="MEB5476487.1"/>
    </source>
</evidence>
<reference evidence="1 2" key="1">
    <citation type="submission" date="2019-08" db="EMBL/GenBank/DDBJ databases">
        <title>Five species of Acinetobacter isolated from floral nectar and animal pollinators.</title>
        <authorList>
            <person name="Hendry T.A."/>
        </authorList>
    </citation>
    <scope>NUCLEOTIDE SEQUENCE [LARGE SCALE GENOMIC DNA]</scope>
    <source>
        <strain evidence="1 2">MD18.27</strain>
    </source>
</reference>